<reference evidence="3" key="2">
    <citation type="submission" date="2019-09" db="UniProtKB">
        <authorList>
            <consortium name="WormBaseParasite"/>
        </authorList>
    </citation>
    <scope>IDENTIFICATION</scope>
</reference>
<accession>A0A3P8B5P3</accession>
<name>A0A183G0D6_HELPZ</name>
<evidence type="ECO:0000313" key="3">
    <source>
        <dbReference type="WBParaSite" id="HPBE_0001455101-mRNA-1"/>
    </source>
</evidence>
<keyword evidence="2" id="KW-1185">Reference proteome</keyword>
<dbReference type="Proteomes" id="UP000050761">
    <property type="component" value="Unassembled WGS sequence"/>
</dbReference>
<dbReference type="AlphaFoldDB" id="A0A183G0D6"/>
<accession>A0A183G0D6</accession>
<dbReference type="WBParaSite" id="HPBE_0001455101-mRNA-1">
    <property type="protein sequence ID" value="HPBE_0001455101-mRNA-1"/>
    <property type="gene ID" value="HPBE_0001455101"/>
</dbReference>
<evidence type="ECO:0000313" key="2">
    <source>
        <dbReference type="Proteomes" id="UP000050761"/>
    </source>
</evidence>
<gene>
    <name evidence="1" type="ORF">HPBE_LOCUS14552</name>
</gene>
<organism evidence="2 3">
    <name type="scientific">Heligmosomoides polygyrus</name>
    <name type="common">Parasitic roundworm</name>
    <dbReference type="NCBI Taxonomy" id="6339"/>
    <lineage>
        <taxon>Eukaryota</taxon>
        <taxon>Metazoa</taxon>
        <taxon>Ecdysozoa</taxon>
        <taxon>Nematoda</taxon>
        <taxon>Chromadorea</taxon>
        <taxon>Rhabditida</taxon>
        <taxon>Rhabditina</taxon>
        <taxon>Rhabditomorpha</taxon>
        <taxon>Strongyloidea</taxon>
        <taxon>Heligmosomidae</taxon>
        <taxon>Heligmosomoides</taxon>
    </lineage>
</organism>
<evidence type="ECO:0000313" key="1">
    <source>
        <dbReference type="EMBL" id="VDO99993.1"/>
    </source>
</evidence>
<protein>
    <submittedName>
        <fullName evidence="3">Transposase</fullName>
    </submittedName>
</protein>
<proteinExistence type="predicted"/>
<reference evidence="1 2" key="1">
    <citation type="submission" date="2018-11" db="EMBL/GenBank/DDBJ databases">
        <authorList>
            <consortium name="Pathogen Informatics"/>
        </authorList>
    </citation>
    <scope>NUCLEOTIDE SEQUENCE [LARGE SCALE GENOMIC DNA]</scope>
</reference>
<dbReference type="EMBL" id="UZAH01028415">
    <property type="protein sequence ID" value="VDO99993.1"/>
    <property type="molecule type" value="Genomic_DNA"/>
</dbReference>
<sequence length="114" mass="13049">MSEKVTESHSTLAWDRVVAKGHQDRVVERVDQDRVRRDQGNKRSLERVVELMPGLSNREEFGSMQHGGASHRQGKDVFDNASSFCSLWLTVWRTTSGIFLTENGNICLLTWADW</sequence>